<feature type="transmembrane region" description="Helical" evidence="7">
    <location>
        <begin position="64"/>
        <end position="88"/>
    </location>
</feature>
<protein>
    <recommendedName>
        <fullName evidence="10">Aquaporin</fullName>
    </recommendedName>
</protein>
<feature type="transmembrane region" description="Helical" evidence="7">
    <location>
        <begin position="20"/>
        <end position="44"/>
    </location>
</feature>
<feature type="transmembrane region" description="Helical" evidence="7">
    <location>
        <begin position="217"/>
        <end position="237"/>
    </location>
</feature>
<dbReference type="InterPro" id="IPR023271">
    <property type="entry name" value="Aquaporin-like"/>
</dbReference>
<evidence type="ECO:0000256" key="3">
    <source>
        <dbReference type="ARBA" id="ARBA00022737"/>
    </source>
</evidence>
<evidence type="ECO:0008006" key="10">
    <source>
        <dbReference type="Google" id="ProtNLM"/>
    </source>
</evidence>
<reference evidence="9" key="2">
    <citation type="submission" date="2013-12" db="EMBL/GenBank/DDBJ databases">
        <authorList>
            <person name="Yu Y."/>
            <person name="Lee S."/>
            <person name="de Baynast K."/>
            <person name="Wissotski M."/>
            <person name="Liu L."/>
            <person name="Talag J."/>
            <person name="Goicoechea J."/>
            <person name="Angelova A."/>
            <person name="Jetty R."/>
            <person name="Kudrna D."/>
            <person name="Golser W."/>
            <person name="Rivera L."/>
            <person name="Zhang J."/>
            <person name="Wing R."/>
        </authorList>
    </citation>
    <scope>NUCLEOTIDE SEQUENCE</scope>
</reference>
<sequence>MSPAPPPPSPSTSRGRIRPWLVVGDLVLAAMWVCAGALVKLAVYGVLGLGGRPEADAAKVGLSLVYMFFFAWLEGLTGGASYNPLTVLAGALASRGGPSLYLFTAFLRIPAQVLGSILGVKLIRAALPKVGKGARLSVGVHHGALAEGLATFMVVLVSVSLKKKEMKGFFMKTWIASIWKMTLHILSSDITGGIMNPASAFAWAYARGDHTTFDHLLVYWLAPLQATLLGVWVVTFLTKPKIKDQEADESKTKKE</sequence>
<accession>A0A0D9VTE6</accession>
<reference evidence="8" key="3">
    <citation type="submission" date="2015-04" db="UniProtKB">
        <authorList>
            <consortium name="EnsemblPlants"/>
        </authorList>
    </citation>
    <scope>IDENTIFICATION</scope>
</reference>
<dbReference type="GO" id="GO:0016020">
    <property type="term" value="C:membrane"/>
    <property type="evidence" value="ECO:0007669"/>
    <property type="project" value="UniProtKB-SubCell"/>
</dbReference>
<dbReference type="PRINTS" id="PR00783">
    <property type="entry name" value="MINTRINSICP"/>
</dbReference>
<dbReference type="EnsemblPlants" id="LPERR03G13500.1">
    <property type="protein sequence ID" value="LPERR03G13500.1"/>
    <property type="gene ID" value="LPERR03G13500"/>
</dbReference>
<dbReference type="GO" id="GO:0015267">
    <property type="term" value="F:channel activity"/>
    <property type="evidence" value="ECO:0007669"/>
    <property type="project" value="InterPro"/>
</dbReference>
<dbReference type="STRING" id="77586.A0A0D9VTE6"/>
<comment type="similarity">
    <text evidence="6">Belongs to the MIP/aquaporin (TC 1.A.8) family.</text>
</comment>
<feature type="transmembrane region" description="Helical" evidence="7">
    <location>
        <begin position="182"/>
        <end position="205"/>
    </location>
</feature>
<evidence type="ECO:0000256" key="5">
    <source>
        <dbReference type="ARBA" id="ARBA00023136"/>
    </source>
</evidence>
<comment type="subcellular location">
    <subcellularLocation>
        <location evidence="1">Membrane</location>
        <topology evidence="1">Multi-pass membrane protein</topology>
    </subcellularLocation>
</comment>
<keyword evidence="2 6" id="KW-0812">Transmembrane</keyword>
<feature type="transmembrane region" description="Helical" evidence="7">
    <location>
        <begin position="100"/>
        <end position="120"/>
    </location>
</feature>
<dbReference type="eggNOG" id="KOG0223">
    <property type="taxonomic scope" value="Eukaryota"/>
</dbReference>
<feature type="transmembrane region" description="Helical" evidence="7">
    <location>
        <begin position="140"/>
        <end position="161"/>
    </location>
</feature>
<proteinExistence type="inferred from homology"/>
<organism evidence="8 9">
    <name type="scientific">Leersia perrieri</name>
    <dbReference type="NCBI Taxonomy" id="77586"/>
    <lineage>
        <taxon>Eukaryota</taxon>
        <taxon>Viridiplantae</taxon>
        <taxon>Streptophyta</taxon>
        <taxon>Embryophyta</taxon>
        <taxon>Tracheophyta</taxon>
        <taxon>Spermatophyta</taxon>
        <taxon>Magnoliopsida</taxon>
        <taxon>Liliopsida</taxon>
        <taxon>Poales</taxon>
        <taxon>Poaceae</taxon>
        <taxon>BOP clade</taxon>
        <taxon>Oryzoideae</taxon>
        <taxon>Oryzeae</taxon>
        <taxon>Oryzinae</taxon>
        <taxon>Leersia</taxon>
    </lineage>
</organism>
<evidence type="ECO:0000256" key="7">
    <source>
        <dbReference type="SAM" id="Phobius"/>
    </source>
</evidence>
<dbReference type="InterPro" id="IPR044226">
    <property type="entry name" value="SIP2-1-like"/>
</dbReference>
<keyword evidence="4 7" id="KW-1133">Transmembrane helix</keyword>
<evidence type="ECO:0000256" key="6">
    <source>
        <dbReference type="RuleBase" id="RU000477"/>
    </source>
</evidence>
<keyword evidence="9" id="KW-1185">Reference proteome</keyword>
<dbReference type="SUPFAM" id="SSF81338">
    <property type="entry name" value="Aquaporin-like"/>
    <property type="match status" value="1"/>
</dbReference>
<keyword evidence="6" id="KW-0813">Transport</keyword>
<dbReference type="Proteomes" id="UP000032180">
    <property type="component" value="Chromosome 3"/>
</dbReference>
<evidence type="ECO:0000256" key="4">
    <source>
        <dbReference type="ARBA" id="ARBA00022989"/>
    </source>
</evidence>
<evidence type="ECO:0000313" key="9">
    <source>
        <dbReference type="Proteomes" id="UP000032180"/>
    </source>
</evidence>
<dbReference type="AlphaFoldDB" id="A0A0D9VTE6"/>
<evidence type="ECO:0000256" key="2">
    <source>
        <dbReference type="ARBA" id="ARBA00022692"/>
    </source>
</evidence>
<dbReference type="InterPro" id="IPR000425">
    <property type="entry name" value="MIP"/>
</dbReference>
<dbReference type="HOGENOM" id="CLU_100006_0_0_1"/>
<name>A0A0D9VTE6_9ORYZ</name>
<dbReference type="PANTHER" id="PTHR47720">
    <property type="entry name" value="AQUAPORIN SIP2-1-RELATED"/>
    <property type="match status" value="1"/>
</dbReference>
<reference evidence="8 9" key="1">
    <citation type="submission" date="2012-08" db="EMBL/GenBank/DDBJ databases">
        <title>Oryza genome evolution.</title>
        <authorList>
            <person name="Wing R.A."/>
        </authorList>
    </citation>
    <scope>NUCLEOTIDE SEQUENCE</scope>
</reference>
<dbReference type="PANTHER" id="PTHR47720:SF1">
    <property type="entry name" value="AQUAPORIN SIP2-1-RELATED"/>
    <property type="match status" value="1"/>
</dbReference>
<evidence type="ECO:0000256" key="1">
    <source>
        <dbReference type="ARBA" id="ARBA00004141"/>
    </source>
</evidence>
<dbReference type="Gene3D" id="1.20.1080.10">
    <property type="entry name" value="Glycerol uptake facilitator protein"/>
    <property type="match status" value="1"/>
</dbReference>
<keyword evidence="3" id="KW-0677">Repeat</keyword>
<dbReference type="Gramene" id="LPERR03G13500.1">
    <property type="protein sequence ID" value="LPERR03G13500.1"/>
    <property type="gene ID" value="LPERR03G13500"/>
</dbReference>
<evidence type="ECO:0000313" key="8">
    <source>
        <dbReference type="EnsemblPlants" id="LPERR03G13500.1"/>
    </source>
</evidence>
<keyword evidence="5 7" id="KW-0472">Membrane</keyword>
<dbReference type="Pfam" id="PF00230">
    <property type="entry name" value="MIP"/>
    <property type="match status" value="1"/>
</dbReference>